<feature type="transmembrane region" description="Helical" evidence="1">
    <location>
        <begin position="24"/>
        <end position="45"/>
    </location>
</feature>
<keyword evidence="1" id="KW-1133">Transmembrane helix</keyword>
<name>A0A6J7Q6R3_9ZZZZ</name>
<keyword evidence="1" id="KW-0472">Membrane</keyword>
<dbReference type="AlphaFoldDB" id="A0A6J7Q6R3"/>
<reference evidence="2" key="1">
    <citation type="submission" date="2020-05" db="EMBL/GenBank/DDBJ databases">
        <authorList>
            <person name="Chiriac C."/>
            <person name="Salcher M."/>
            <person name="Ghai R."/>
            <person name="Kavagutti S V."/>
        </authorList>
    </citation>
    <scope>NUCLEOTIDE SEQUENCE</scope>
</reference>
<dbReference type="EMBL" id="CAFBPG010000057">
    <property type="protein sequence ID" value="CAB5012641.1"/>
    <property type="molecule type" value="Genomic_DNA"/>
</dbReference>
<protein>
    <submittedName>
        <fullName evidence="2">Unannotated protein</fullName>
    </submittedName>
</protein>
<evidence type="ECO:0000313" key="2">
    <source>
        <dbReference type="EMBL" id="CAB5012641.1"/>
    </source>
</evidence>
<keyword evidence="1" id="KW-0812">Transmembrane</keyword>
<organism evidence="2">
    <name type="scientific">freshwater metagenome</name>
    <dbReference type="NCBI Taxonomy" id="449393"/>
    <lineage>
        <taxon>unclassified sequences</taxon>
        <taxon>metagenomes</taxon>
        <taxon>ecological metagenomes</taxon>
    </lineage>
</organism>
<accession>A0A6J7Q6R3</accession>
<sequence>MEILNLGGSFEPSDRSPKKKKLKVVIGIGLLAAVMGMGSTLAASININTSTGGSVEFGQGIAATAACDTSITVTPFATYANAATGDFLFSSLKISDINNDDTAACGGKTLVIKGYTAYTESVTAGRYTADTTTALPLNLTWSYSAGIVTGGTNASGTGYNDGIAIALANDGSTCEITTHGTNKASGGMSCTAVAGDTGSITVVLYGVDSDSKVGIPTSAVSKITIESSLSTPADYS</sequence>
<proteinExistence type="predicted"/>
<gene>
    <name evidence="2" type="ORF">UFOPK4074_00724</name>
</gene>
<evidence type="ECO:0000256" key="1">
    <source>
        <dbReference type="SAM" id="Phobius"/>
    </source>
</evidence>